<dbReference type="Proteomes" id="UP001597171">
    <property type="component" value="Unassembled WGS sequence"/>
</dbReference>
<sequence>MTFETVVEAIHATLRDDMERPHLDRFGPEARLNEDLYLDSILMLHLFLNLELRHGLAAPEEAIVRQDLATVGDLARLFLRLQDGAEAPAEPPPPAVAATEGLGVHGEDYVDLKIHCFVSCVCAALKARGIDHRAFYFGVWDADFAVEGHALRYHADGISHASFHRWFERLYGVTVTEWYDHAAPKEANVARLLELVANRRDSVSVMVMLDLFHLPERENKFNQNPFPHYLMLETAADPDRFVVRDPDFRWEGEIARDAVLNAVRQPTVAGGYVFDGDEARPARDADVAAWFEATFRRRDNPLVAAVRAILTAHLDGRDGRTLAGLPEALKELPVLAIRKYAYEHGFAFFWRALNLPDADFQGWADEIEALALGLKAYPLQALRLAETGDRTLAPAAFAELDRLERLEAAIKRRLGEVFDDWRAARGLNDRRAVA</sequence>
<comment type="caution">
    <text evidence="2">The sequence shown here is derived from an EMBL/GenBank/DDBJ whole genome shotgun (WGS) entry which is preliminary data.</text>
</comment>
<feature type="domain" description="Carrier" evidence="1">
    <location>
        <begin position="1"/>
        <end position="82"/>
    </location>
</feature>
<keyword evidence="3" id="KW-1185">Reference proteome</keyword>
<reference evidence="3" key="1">
    <citation type="journal article" date="2019" name="Int. J. Syst. Evol. Microbiol.">
        <title>The Global Catalogue of Microorganisms (GCM) 10K type strain sequencing project: providing services to taxonomists for standard genome sequencing and annotation.</title>
        <authorList>
            <consortium name="The Broad Institute Genomics Platform"/>
            <consortium name="The Broad Institute Genome Sequencing Center for Infectious Disease"/>
            <person name="Wu L."/>
            <person name="Ma J."/>
        </authorList>
    </citation>
    <scope>NUCLEOTIDE SEQUENCE [LARGE SCALE GENOMIC DNA]</scope>
    <source>
        <strain evidence="3">CCUG 61696</strain>
    </source>
</reference>
<evidence type="ECO:0000313" key="2">
    <source>
        <dbReference type="EMBL" id="MFD1331602.1"/>
    </source>
</evidence>
<evidence type="ECO:0000259" key="1">
    <source>
        <dbReference type="PROSITE" id="PS50075"/>
    </source>
</evidence>
<dbReference type="PROSITE" id="PS50075">
    <property type="entry name" value="CARRIER"/>
    <property type="match status" value="1"/>
</dbReference>
<accession>A0ABW3Z5W1</accession>
<evidence type="ECO:0000313" key="3">
    <source>
        <dbReference type="Proteomes" id="UP001597171"/>
    </source>
</evidence>
<dbReference type="RefSeq" id="WP_378774813.1">
    <property type="nucleotide sequence ID" value="NZ_JBHTMX010000033.1"/>
</dbReference>
<dbReference type="Gene3D" id="1.10.1200.10">
    <property type="entry name" value="ACP-like"/>
    <property type="match status" value="1"/>
</dbReference>
<dbReference type="Pfam" id="PF19468">
    <property type="entry name" value="DUF6005"/>
    <property type="match status" value="1"/>
</dbReference>
<dbReference type="EMBL" id="JBHTMX010000033">
    <property type="protein sequence ID" value="MFD1331602.1"/>
    <property type="molecule type" value="Genomic_DNA"/>
</dbReference>
<protein>
    <submittedName>
        <fullName evidence="2">DUF6005 family protein</fullName>
    </submittedName>
</protein>
<dbReference type="SUPFAM" id="SSF47336">
    <property type="entry name" value="ACP-like"/>
    <property type="match status" value="1"/>
</dbReference>
<organism evidence="2 3">
    <name type="scientific">Methylopila musalis</name>
    <dbReference type="NCBI Taxonomy" id="1134781"/>
    <lineage>
        <taxon>Bacteria</taxon>
        <taxon>Pseudomonadati</taxon>
        <taxon>Pseudomonadota</taxon>
        <taxon>Alphaproteobacteria</taxon>
        <taxon>Hyphomicrobiales</taxon>
        <taxon>Methylopilaceae</taxon>
        <taxon>Methylopila</taxon>
    </lineage>
</organism>
<dbReference type="InterPro" id="IPR009081">
    <property type="entry name" value="PP-bd_ACP"/>
</dbReference>
<dbReference type="InterPro" id="IPR046047">
    <property type="entry name" value="DUF6005"/>
</dbReference>
<dbReference type="InterPro" id="IPR036736">
    <property type="entry name" value="ACP-like_sf"/>
</dbReference>
<proteinExistence type="predicted"/>
<gene>
    <name evidence="2" type="ORF">ACFQ4O_06265</name>
</gene>
<name>A0ABW3Z5W1_9HYPH</name>